<dbReference type="RefSeq" id="WP_341837579.1">
    <property type="nucleotide sequence ID" value="NZ_CP149822.1"/>
</dbReference>
<keyword evidence="2" id="KW-1185">Reference proteome</keyword>
<dbReference type="EMBL" id="CP149822">
    <property type="protein sequence ID" value="WZN42749.1"/>
    <property type="molecule type" value="Genomic_DNA"/>
</dbReference>
<organism evidence="1 2">
    <name type="scientific">Chitinophaga pollutisoli</name>
    <dbReference type="NCBI Taxonomy" id="3133966"/>
    <lineage>
        <taxon>Bacteria</taxon>
        <taxon>Pseudomonadati</taxon>
        <taxon>Bacteroidota</taxon>
        <taxon>Chitinophagia</taxon>
        <taxon>Chitinophagales</taxon>
        <taxon>Chitinophagaceae</taxon>
        <taxon>Chitinophaga</taxon>
    </lineage>
</organism>
<accession>A0ABZ2YTB7</accession>
<evidence type="ECO:0000313" key="1">
    <source>
        <dbReference type="EMBL" id="WZN42749.1"/>
    </source>
</evidence>
<proteinExistence type="predicted"/>
<sequence length="132" mass="14963">MIHLHDLKKGDLVLAKFEEQLLEGPVLEIDRELGQACVLTGEQENWYAPADLFPIPLTVEQLTKLKFKKADETTINGAADTYVRGPFTVTLHHGSDPRTVLHYRDETRNIAGSLMVHELQNHYAGMTLFHLE</sequence>
<reference evidence="2" key="1">
    <citation type="submission" date="2024-03" db="EMBL/GenBank/DDBJ databases">
        <title>Chitinophaga horti sp. nov., isolated from garden soil.</title>
        <authorList>
            <person name="Lee D.S."/>
            <person name="Han D.M."/>
            <person name="Baek J.H."/>
            <person name="Choi D.G."/>
            <person name="Jeon J.H."/>
            <person name="Jeon C.O."/>
        </authorList>
    </citation>
    <scope>NUCLEOTIDE SEQUENCE [LARGE SCALE GENOMIC DNA]</scope>
    <source>
        <strain evidence="2">GPA1</strain>
    </source>
</reference>
<gene>
    <name evidence="1" type="ORF">WJU16_06835</name>
</gene>
<name>A0ABZ2YTB7_9BACT</name>
<dbReference type="Proteomes" id="UP001485459">
    <property type="component" value="Chromosome"/>
</dbReference>
<evidence type="ECO:0000313" key="2">
    <source>
        <dbReference type="Proteomes" id="UP001485459"/>
    </source>
</evidence>
<protein>
    <submittedName>
        <fullName evidence="1">Uncharacterized protein</fullName>
    </submittedName>
</protein>